<comment type="caution">
    <text evidence="2">The sequence shown here is derived from an EMBL/GenBank/DDBJ whole genome shotgun (WGS) entry which is preliminary data.</text>
</comment>
<feature type="compositionally biased region" description="Low complexity" evidence="1">
    <location>
        <begin position="25"/>
        <end position="34"/>
    </location>
</feature>
<sequence length="345" mass="37678">MSFHHNINAEQAHHLNARRVPQGTHPHAPAPAHAHAQRSSSHNTHPHPHDQIPYQNHPPHPSQNHTPHPSHTRHTRTPTPPIPDTAIISQLLKELTDIREEKHATARYVSYVSQVLIKELGMLRNVMMQHVDVEVDKARAEPAPSERVELRNLNRTGTGVESGTALGSEDRSGLFHISQVVMKELGTLQNAMMQHVDVEVDKAPAPSERVEPQNLNRTGNGSGSGRRSRSRSESGSESGSVNSDVATVGSGTALASESESASATGAGIGTQTSYSLRPMFVIINIIINLTTQFLHSVTEPKDLSAKHDLVIGETISIPNVSREPHRFNSVQTPDCVSSYFYVNSP</sequence>
<accession>A0A409X6Z2</accession>
<feature type="region of interest" description="Disordered" evidence="1">
    <location>
        <begin position="202"/>
        <end position="268"/>
    </location>
</feature>
<dbReference type="InParanoid" id="A0A409X6Z2"/>
<dbReference type="AlphaFoldDB" id="A0A409X6Z2"/>
<feature type="compositionally biased region" description="Low complexity" evidence="1">
    <location>
        <begin position="249"/>
        <end position="268"/>
    </location>
</feature>
<evidence type="ECO:0000313" key="2">
    <source>
        <dbReference type="EMBL" id="PPQ86497.1"/>
    </source>
</evidence>
<evidence type="ECO:0000256" key="1">
    <source>
        <dbReference type="SAM" id="MobiDB-lite"/>
    </source>
</evidence>
<organism evidence="2 3">
    <name type="scientific">Panaeolus cyanescens</name>
    <dbReference type="NCBI Taxonomy" id="181874"/>
    <lineage>
        <taxon>Eukaryota</taxon>
        <taxon>Fungi</taxon>
        <taxon>Dikarya</taxon>
        <taxon>Basidiomycota</taxon>
        <taxon>Agaricomycotina</taxon>
        <taxon>Agaricomycetes</taxon>
        <taxon>Agaricomycetidae</taxon>
        <taxon>Agaricales</taxon>
        <taxon>Agaricineae</taxon>
        <taxon>Galeropsidaceae</taxon>
        <taxon>Panaeolus</taxon>
    </lineage>
</organism>
<gene>
    <name evidence="2" type="ORF">CVT24_006906</name>
</gene>
<reference evidence="2 3" key="1">
    <citation type="journal article" date="2018" name="Evol. Lett.">
        <title>Horizontal gene cluster transfer increased hallucinogenic mushroom diversity.</title>
        <authorList>
            <person name="Reynolds H.T."/>
            <person name="Vijayakumar V."/>
            <person name="Gluck-Thaler E."/>
            <person name="Korotkin H.B."/>
            <person name="Matheny P.B."/>
            <person name="Slot J.C."/>
        </authorList>
    </citation>
    <scope>NUCLEOTIDE SEQUENCE [LARGE SCALE GENOMIC DNA]</scope>
    <source>
        <strain evidence="2 3">2629</strain>
    </source>
</reference>
<feature type="region of interest" description="Disordered" evidence="1">
    <location>
        <begin position="20"/>
        <end position="84"/>
    </location>
</feature>
<dbReference type="Proteomes" id="UP000284842">
    <property type="component" value="Unassembled WGS sequence"/>
</dbReference>
<proteinExistence type="predicted"/>
<evidence type="ECO:0000313" key="3">
    <source>
        <dbReference type="Proteomes" id="UP000284842"/>
    </source>
</evidence>
<name>A0A409X6Z2_9AGAR</name>
<keyword evidence="3" id="KW-1185">Reference proteome</keyword>
<dbReference type="EMBL" id="NHTK01004472">
    <property type="protein sequence ID" value="PPQ86497.1"/>
    <property type="molecule type" value="Genomic_DNA"/>
</dbReference>
<protein>
    <submittedName>
        <fullName evidence="2">Uncharacterized protein</fullName>
    </submittedName>
</protein>